<feature type="region of interest" description="Disordered" evidence="1">
    <location>
        <begin position="52"/>
        <end position="105"/>
    </location>
</feature>
<name>A0A9W7G6N9_9STRA</name>
<dbReference type="Proteomes" id="UP001165065">
    <property type="component" value="Unassembled WGS sequence"/>
</dbReference>
<evidence type="ECO:0000313" key="3">
    <source>
        <dbReference type="Proteomes" id="UP001165065"/>
    </source>
</evidence>
<proteinExistence type="predicted"/>
<accession>A0A9W7G6N9</accession>
<comment type="caution">
    <text evidence="2">The sequence shown here is derived from an EMBL/GenBank/DDBJ whole genome shotgun (WGS) entry which is preliminary data.</text>
</comment>
<dbReference type="AlphaFoldDB" id="A0A9W7G6N9"/>
<feature type="compositionally biased region" description="Basic and acidic residues" evidence="1">
    <location>
        <begin position="52"/>
        <end position="61"/>
    </location>
</feature>
<dbReference type="EMBL" id="BRYA01001014">
    <property type="protein sequence ID" value="GMI37605.1"/>
    <property type="molecule type" value="Genomic_DNA"/>
</dbReference>
<keyword evidence="3" id="KW-1185">Reference proteome</keyword>
<organism evidence="2 3">
    <name type="scientific">Triparma columacea</name>
    <dbReference type="NCBI Taxonomy" id="722753"/>
    <lineage>
        <taxon>Eukaryota</taxon>
        <taxon>Sar</taxon>
        <taxon>Stramenopiles</taxon>
        <taxon>Ochrophyta</taxon>
        <taxon>Bolidophyceae</taxon>
        <taxon>Parmales</taxon>
        <taxon>Triparmaceae</taxon>
        <taxon>Triparma</taxon>
    </lineage>
</organism>
<evidence type="ECO:0000256" key="1">
    <source>
        <dbReference type="SAM" id="MobiDB-lite"/>
    </source>
</evidence>
<evidence type="ECO:0000313" key="2">
    <source>
        <dbReference type="EMBL" id="GMI37605.1"/>
    </source>
</evidence>
<protein>
    <submittedName>
        <fullName evidence="2">Uncharacterized protein</fullName>
    </submittedName>
</protein>
<dbReference type="OrthoDB" id="10482103at2759"/>
<reference evidence="3" key="1">
    <citation type="journal article" date="2023" name="Commun. Biol.">
        <title>Genome analysis of Parmales, the sister group of diatoms, reveals the evolutionary specialization of diatoms from phago-mixotrophs to photoautotrophs.</title>
        <authorList>
            <person name="Ban H."/>
            <person name="Sato S."/>
            <person name="Yoshikawa S."/>
            <person name="Yamada K."/>
            <person name="Nakamura Y."/>
            <person name="Ichinomiya M."/>
            <person name="Sato N."/>
            <person name="Blanc-Mathieu R."/>
            <person name="Endo H."/>
            <person name="Kuwata A."/>
            <person name="Ogata H."/>
        </authorList>
    </citation>
    <scope>NUCLEOTIDE SEQUENCE [LARGE SCALE GENOMIC DNA]</scope>
</reference>
<gene>
    <name evidence="2" type="ORF">TrCOL_g6847</name>
</gene>
<sequence>MEASKIARALLAASLLSDNERWLEKQRIIKESLIEEGRASREPVKIEKKLEEEDVEGKKGDIGAGKLWERSTVAPKPRKGQPQMSSFRNDDMKPLEDAQPILPPHPRERARKINRVRDDIASLIDTHCPAVSNLRNLSQAWAHSMRRFVAIMKIGFVIGDWKGKIEDDGTVKEGEEENLGRVLLSKDGMSIVFKNPWGDDIKVEMKAFVGCALVVDGGEEGGGGDAFNTVGFKLEWEEAQEGGRRCTLGPFKPPTELELKSWYLVMKMLTGGGEGGKIGKIKTMILAELAKNMPLVKAVESIDARQRSL</sequence>